<dbReference type="GO" id="GO:0017118">
    <property type="term" value="F:lipoyltransferase activity"/>
    <property type="evidence" value="ECO:0007669"/>
    <property type="project" value="TreeGrafter"/>
</dbReference>
<comment type="pathway">
    <text evidence="1">Protein modification; protein lipoylation via exogenous pathway; protein N(6)-(lipoyl)lysine from lipoate: step 2/2.</text>
</comment>
<dbReference type="SUPFAM" id="SSF55681">
    <property type="entry name" value="Class II aaRS and biotin synthetases"/>
    <property type="match status" value="1"/>
</dbReference>
<dbReference type="PANTHER" id="PTHR12561:SF3">
    <property type="entry name" value="LIPOYLTRANSFERASE 1, MITOCHONDRIAL"/>
    <property type="match status" value="1"/>
</dbReference>
<dbReference type="InterPro" id="IPR045864">
    <property type="entry name" value="aa-tRNA-synth_II/BPL/LPL"/>
</dbReference>
<reference evidence="5" key="1">
    <citation type="submission" date="2022-11" db="UniProtKB">
        <authorList>
            <consortium name="WormBaseParasite"/>
        </authorList>
    </citation>
    <scope>IDENTIFICATION</scope>
</reference>
<protein>
    <submittedName>
        <fullName evidence="5">BPL/LPL catalytic domain-containing protein</fullName>
    </submittedName>
</protein>
<evidence type="ECO:0000259" key="3">
    <source>
        <dbReference type="PROSITE" id="PS51733"/>
    </source>
</evidence>
<dbReference type="Pfam" id="PF21948">
    <property type="entry name" value="LplA-B_cat"/>
    <property type="match status" value="1"/>
</dbReference>
<comment type="similarity">
    <text evidence="2">Belongs to the LplA family.</text>
</comment>
<dbReference type="AlphaFoldDB" id="A0A914GS49"/>
<evidence type="ECO:0000256" key="1">
    <source>
        <dbReference type="ARBA" id="ARBA00005085"/>
    </source>
</evidence>
<evidence type="ECO:0000256" key="2">
    <source>
        <dbReference type="ARBA" id="ARBA00008242"/>
    </source>
</evidence>
<keyword evidence="4" id="KW-1185">Reference proteome</keyword>
<evidence type="ECO:0000313" key="5">
    <source>
        <dbReference type="WBParaSite" id="Gr19_v10_g10266.t1"/>
    </source>
</evidence>
<name>A0A914GS49_GLORO</name>
<sequence>MGDETPCTEGRSTRLAWAFEMPSENSLVSLPVECRKRHQTNVRQWNESSALFFYRMETIGDNGDSLLIWRNSPAVVIGRYQNPWLESDVHFCQANGIRLARRHSGGGAVYHDEGNLNISLLTTHEGHSRKRNLQILAHFLNAELLCRPSDDVGIGTSRLIANSRDDLLIGKPPNGGAKVSGTAARIARGRAYHHFTLLVDVGMDALRHSLNSPFKNRIETNASRSVPAKSVGNLAQHIKRGTNHLVSTEELVEKVTDCVLRAFILQYESSKLVRWGGEMDKLRGFDEILTNLRSNEWVYGKTPKFTLQLMDNGGAICVENNGQICESSSGQFPIGTPFHKAFLSFSSECFK</sequence>
<proteinExistence type="inferred from homology"/>
<dbReference type="PANTHER" id="PTHR12561">
    <property type="entry name" value="LIPOATE-PROTEIN LIGASE"/>
    <property type="match status" value="1"/>
</dbReference>
<feature type="domain" description="BPL/LPL catalytic" evidence="3">
    <location>
        <begin position="60"/>
        <end position="267"/>
    </location>
</feature>
<organism evidence="4 5">
    <name type="scientific">Globodera rostochiensis</name>
    <name type="common">Golden nematode worm</name>
    <name type="synonym">Heterodera rostochiensis</name>
    <dbReference type="NCBI Taxonomy" id="31243"/>
    <lineage>
        <taxon>Eukaryota</taxon>
        <taxon>Metazoa</taxon>
        <taxon>Ecdysozoa</taxon>
        <taxon>Nematoda</taxon>
        <taxon>Chromadorea</taxon>
        <taxon>Rhabditida</taxon>
        <taxon>Tylenchina</taxon>
        <taxon>Tylenchomorpha</taxon>
        <taxon>Tylenchoidea</taxon>
        <taxon>Heteroderidae</taxon>
        <taxon>Heteroderinae</taxon>
        <taxon>Globodera</taxon>
    </lineage>
</organism>
<dbReference type="PROSITE" id="PS51733">
    <property type="entry name" value="BPL_LPL_CATALYTIC"/>
    <property type="match status" value="1"/>
</dbReference>
<dbReference type="InterPro" id="IPR004143">
    <property type="entry name" value="BPL_LPL_catalytic"/>
</dbReference>
<dbReference type="GO" id="GO:0005739">
    <property type="term" value="C:mitochondrion"/>
    <property type="evidence" value="ECO:0007669"/>
    <property type="project" value="TreeGrafter"/>
</dbReference>
<evidence type="ECO:0000313" key="4">
    <source>
        <dbReference type="Proteomes" id="UP000887572"/>
    </source>
</evidence>
<dbReference type="Proteomes" id="UP000887572">
    <property type="component" value="Unplaced"/>
</dbReference>
<dbReference type="InterPro" id="IPR004562">
    <property type="entry name" value="LipoylTrfase_LipoateP_Ligase"/>
</dbReference>
<dbReference type="CDD" id="cd16443">
    <property type="entry name" value="LplA"/>
    <property type="match status" value="1"/>
</dbReference>
<dbReference type="WBParaSite" id="Gr19_v10_g10266.t1">
    <property type="protein sequence ID" value="Gr19_v10_g10266.t1"/>
    <property type="gene ID" value="Gr19_v10_g10266"/>
</dbReference>
<dbReference type="Gene3D" id="3.30.930.10">
    <property type="entry name" value="Bira Bifunctional Protein, Domain 2"/>
    <property type="match status" value="1"/>
</dbReference>
<dbReference type="GO" id="GO:0009249">
    <property type="term" value="P:protein lipoylation"/>
    <property type="evidence" value="ECO:0007669"/>
    <property type="project" value="InterPro"/>
</dbReference>
<accession>A0A914GS49</accession>